<keyword evidence="10" id="KW-0812">Transmembrane</keyword>
<dbReference type="InterPro" id="IPR003599">
    <property type="entry name" value="Ig_sub"/>
</dbReference>
<evidence type="ECO:0000256" key="9">
    <source>
        <dbReference type="SAM" id="MobiDB-lite"/>
    </source>
</evidence>
<dbReference type="OrthoDB" id="9940746at2759"/>
<dbReference type="EMBL" id="JAFDVH010000012">
    <property type="protein sequence ID" value="KAG7467263.1"/>
    <property type="molecule type" value="Genomic_DNA"/>
</dbReference>
<organism evidence="13 14">
    <name type="scientific">Megalops atlanticus</name>
    <name type="common">Tarpon</name>
    <name type="synonym">Clupea gigantea</name>
    <dbReference type="NCBI Taxonomy" id="7932"/>
    <lineage>
        <taxon>Eukaryota</taxon>
        <taxon>Metazoa</taxon>
        <taxon>Chordata</taxon>
        <taxon>Craniata</taxon>
        <taxon>Vertebrata</taxon>
        <taxon>Euteleostomi</taxon>
        <taxon>Actinopterygii</taxon>
        <taxon>Neopterygii</taxon>
        <taxon>Teleostei</taxon>
        <taxon>Elopiformes</taxon>
        <taxon>Megalopidae</taxon>
        <taxon>Megalops</taxon>
    </lineage>
</organism>
<evidence type="ECO:0000256" key="2">
    <source>
        <dbReference type="ARBA" id="ARBA00022729"/>
    </source>
</evidence>
<feature type="transmembrane region" description="Helical" evidence="10">
    <location>
        <begin position="214"/>
        <end position="234"/>
    </location>
</feature>
<evidence type="ECO:0000256" key="1">
    <source>
        <dbReference type="ARBA" id="ARBA00009752"/>
    </source>
</evidence>
<dbReference type="SMART" id="SM00255">
    <property type="entry name" value="TIR"/>
    <property type="match status" value="1"/>
</dbReference>
<gene>
    <name evidence="13" type="ORF">MATL_G00151480</name>
</gene>
<accession>A0A9D3PX84</accession>
<keyword evidence="8" id="KW-0393">Immunoglobulin domain</keyword>
<dbReference type="PROSITE" id="PS50104">
    <property type="entry name" value="TIR"/>
    <property type="match status" value="1"/>
</dbReference>
<dbReference type="GO" id="GO:0016787">
    <property type="term" value="F:hydrolase activity"/>
    <property type="evidence" value="ECO:0007669"/>
    <property type="project" value="UniProtKB-KW"/>
</dbReference>
<evidence type="ECO:0000256" key="3">
    <source>
        <dbReference type="ARBA" id="ARBA00022737"/>
    </source>
</evidence>
<feature type="domain" description="Ig-like" evidence="12">
    <location>
        <begin position="46"/>
        <end position="126"/>
    </location>
</feature>
<keyword evidence="2" id="KW-0732">Signal</keyword>
<dbReference type="SMART" id="SM00409">
    <property type="entry name" value="IG"/>
    <property type="match status" value="1"/>
</dbReference>
<dbReference type="PANTHER" id="PTHR11890:SF26">
    <property type="entry name" value="INTERLEUKIN-1 RECEPTOR TYPE 1"/>
    <property type="match status" value="1"/>
</dbReference>
<feature type="region of interest" description="Disordered" evidence="9">
    <location>
        <begin position="1"/>
        <end position="30"/>
    </location>
</feature>
<keyword evidence="5" id="KW-0520">NAD</keyword>
<keyword evidence="10" id="KW-1133">Transmembrane helix</keyword>
<dbReference type="Proteomes" id="UP001046870">
    <property type="component" value="Chromosome 12"/>
</dbReference>
<evidence type="ECO:0000256" key="7">
    <source>
        <dbReference type="ARBA" id="ARBA00023180"/>
    </source>
</evidence>
<name>A0A9D3PX84_MEGAT</name>
<dbReference type="PROSITE" id="PS50835">
    <property type="entry name" value="IG_LIKE"/>
    <property type="match status" value="1"/>
</dbReference>
<sequence length="433" mass="49100">MLGHDRKASLSSLDSAPLGLRHSGKRGPSHTHETKIFLLVDSGPCPGQSDIKAIQKGTTGKLFCQIEQLFTSHQNTEEVHWLKDCKPIDLRGKSIRISNFTKSDEGNYTCQINFTLDGKTYTTSRTTLLTIKEGNAQPIAAEPKVMHPREETITVELGNERRESNELYGLSRLFIAEVRPEFFHVPFHCIVTNPVGQDMGVVWLSPANHNVHTRVITCLAILMIIVGVLIYHVFKVDMVLAYRRLRFCASVEMSGDGKLYDAYVCHLHREALHCSRAEEFCLQVLPEVLEKRHGYKLFISGRDDLLGEVVHDAIADTIRSSRRLIIVLSAQSQDCQENLMLLDQNQKRRDFERLISLYGTLIQNGLRVILLETDKDIDYSVLPKSVQYIKKKQGALRWRHSNGDPTAPPNGGFWKCLRYRMPTETNTVNTSNC</sequence>
<dbReference type="Pfam" id="PF01582">
    <property type="entry name" value="TIR"/>
    <property type="match status" value="1"/>
</dbReference>
<dbReference type="InterPro" id="IPR035897">
    <property type="entry name" value="Toll_tir_struct_dom_sf"/>
</dbReference>
<evidence type="ECO:0000256" key="10">
    <source>
        <dbReference type="SAM" id="Phobius"/>
    </source>
</evidence>
<keyword evidence="3" id="KW-0677">Repeat</keyword>
<keyword evidence="6" id="KW-1015">Disulfide bond</keyword>
<dbReference type="InterPro" id="IPR007110">
    <property type="entry name" value="Ig-like_dom"/>
</dbReference>
<dbReference type="SUPFAM" id="SSF52200">
    <property type="entry name" value="Toll/Interleukin receptor TIR domain"/>
    <property type="match status" value="1"/>
</dbReference>
<dbReference type="InterPro" id="IPR036179">
    <property type="entry name" value="Ig-like_dom_sf"/>
</dbReference>
<evidence type="ECO:0000256" key="4">
    <source>
        <dbReference type="ARBA" id="ARBA00022801"/>
    </source>
</evidence>
<dbReference type="InterPro" id="IPR013783">
    <property type="entry name" value="Ig-like_fold"/>
</dbReference>
<dbReference type="InterPro" id="IPR000157">
    <property type="entry name" value="TIR_dom"/>
</dbReference>
<evidence type="ECO:0000256" key="8">
    <source>
        <dbReference type="ARBA" id="ARBA00023319"/>
    </source>
</evidence>
<dbReference type="PRINTS" id="PR01537">
    <property type="entry name" value="INTRLKN1R1F"/>
</dbReference>
<evidence type="ECO:0000313" key="13">
    <source>
        <dbReference type="EMBL" id="KAG7467263.1"/>
    </source>
</evidence>
<comment type="caution">
    <text evidence="13">The sequence shown here is derived from an EMBL/GenBank/DDBJ whole genome shotgun (WGS) entry which is preliminary data.</text>
</comment>
<dbReference type="Gene3D" id="2.60.40.10">
    <property type="entry name" value="Immunoglobulins"/>
    <property type="match status" value="2"/>
</dbReference>
<dbReference type="Gene3D" id="3.40.50.10140">
    <property type="entry name" value="Toll/interleukin-1 receptor homology (TIR) domain"/>
    <property type="match status" value="1"/>
</dbReference>
<protein>
    <submittedName>
        <fullName evidence="13">Uncharacterized protein</fullName>
    </submittedName>
</protein>
<feature type="domain" description="TIR" evidence="11">
    <location>
        <begin position="258"/>
        <end position="421"/>
    </location>
</feature>
<keyword evidence="10" id="KW-0472">Membrane</keyword>
<dbReference type="InterPro" id="IPR015621">
    <property type="entry name" value="IL-1_rcpt_fam"/>
</dbReference>
<evidence type="ECO:0000256" key="5">
    <source>
        <dbReference type="ARBA" id="ARBA00023027"/>
    </source>
</evidence>
<dbReference type="FunFam" id="2.60.40.10:FF:000188">
    <property type="entry name" value="Interleukin-1 receptor accessory protein-like 1"/>
    <property type="match status" value="1"/>
</dbReference>
<dbReference type="AlphaFoldDB" id="A0A9D3PX84"/>
<comment type="similarity">
    <text evidence="1">Belongs to the interleukin-1 receptor family.</text>
</comment>
<keyword evidence="4" id="KW-0378">Hydrolase</keyword>
<evidence type="ECO:0000259" key="11">
    <source>
        <dbReference type="PROSITE" id="PS50104"/>
    </source>
</evidence>
<proteinExistence type="inferred from homology"/>
<dbReference type="PANTHER" id="PTHR11890">
    <property type="entry name" value="INTERLEUKIN-1 RECEPTOR FAMILY MEMBER"/>
    <property type="match status" value="1"/>
</dbReference>
<dbReference type="GO" id="GO:0007165">
    <property type="term" value="P:signal transduction"/>
    <property type="evidence" value="ECO:0007669"/>
    <property type="project" value="InterPro"/>
</dbReference>
<evidence type="ECO:0000259" key="12">
    <source>
        <dbReference type="PROSITE" id="PS50835"/>
    </source>
</evidence>
<evidence type="ECO:0000256" key="6">
    <source>
        <dbReference type="ARBA" id="ARBA00023157"/>
    </source>
</evidence>
<keyword evidence="14" id="KW-1185">Reference proteome</keyword>
<reference evidence="13" key="1">
    <citation type="submission" date="2021-01" db="EMBL/GenBank/DDBJ databases">
        <authorList>
            <person name="Zahm M."/>
            <person name="Roques C."/>
            <person name="Cabau C."/>
            <person name="Klopp C."/>
            <person name="Donnadieu C."/>
            <person name="Jouanno E."/>
            <person name="Lampietro C."/>
            <person name="Louis A."/>
            <person name="Herpin A."/>
            <person name="Echchiki A."/>
            <person name="Berthelot C."/>
            <person name="Parey E."/>
            <person name="Roest-Crollius H."/>
            <person name="Braasch I."/>
            <person name="Postlethwait J."/>
            <person name="Bobe J."/>
            <person name="Montfort J."/>
            <person name="Bouchez O."/>
            <person name="Begum T."/>
            <person name="Mejri S."/>
            <person name="Adams A."/>
            <person name="Chen W.-J."/>
            <person name="Guiguen Y."/>
        </authorList>
    </citation>
    <scope>NUCLEOTIDE SEQUENCE</scope>
    <source>
        <strain evidence="13">YG-15Mar2019-1</strain>
        <tissue evidence="13">Brain</tissue>
    </source>
</reference>
<evidence type="ECO:0000313" key="14">
    <source>
        <dbReference type="Proteomes" id="UP001046870"/>
    </source>
</evidence>
<dbReference type="SUPFAM" id="SSF48726">
    <property type="entry name" value="Immunoglobulin"/>
    <property type="match status" value="1"/>
</dbReference>
<keyword evidence="7" id="KW-0325">Glycoprotein</keyword>